<evidence type="ECO:0000256" key="4">
    <source>
        <dbReference type="ARBA" id="ARBA00023125"/>
    </source>
</evidence>
<comment type="caution">
    <text evidence="7">Lacks conserved residue(s) required for the propagation of feature annotation.</text>
</comment>
<dbReference type="SMART" id="SM00448">
    <property type="entry name" value="REC"/>
    <property type="match status" value="1"/>
</dbReference>
<dbReference type="InterPro" id="IPR016032">
    <property type="entry name" value="Sig_transdc_resp-reg_C-effctor"/>
</dbReference>
<dbReference type="SUPFAM" id="SSF52172">
    <property type="entry name" value="CheY-like"/>
    <property type="match status" value="1"/>
</dbReference>
<dbReference type="Proteomes" id="UP000674938">
    <property type="component" value="Unassembled WGS sequence"/>
</dbReference>
<comment type="caution">
    <text evidence="11">The sequence shown here is derived from an EMBL/GenBank/DDBJ whole genome shotgun (WGS) entry which is preliminary data.</text>
</comment>
<dbReference type="PANTHER" id="PTHR48111">
    <property type="entry name" value="REGULATOR OF RPOS"/>
    <property type="match status" value="1"/>
</dbReference>
<dbReference type="GO" id="GO:0032993">
    <property type="term" value="C:protein-DNA complex"/>
    <property type="evidence" value="ECO:0007669"/>
    <property type="project" value="TreeGrafter"/>
</dbReference>
<dbReference type="Gene3D" id="6.10.250.690">
    <property type="match status" value="1"/>
</dbReference>
<evidence type="ECO:0000256" key="3">
    <source>
        <dbReference type="ARBA" id="ARBA00023015"/>
    </source>
</evidence>
<feature type="domain" description="OmpR/PhoB-type" evidence="10">
    <location>
        <begin position="131"/>
        <end position="231"/>
    </location>
</feature>
<evidence type="ECO:0000313" key="11">
    <source>
        <dbReference type="EMBL" id="MBP1040620.1"/>
    </source>
</evidence>
<evidence type="ECO:0000256" key="1">
    <source>
        <dbReference type="ARBA" id="ARBA00022553"/>
    </source>
</evidence>
<dbReference type="InterPro" id="IPR001867">
    <property type="entry name" value="OmpR/PhoB-type_DNA-bd"/>
</dbReference>
<keyword evidence="2" id="KW-0902">Two-component regulatory system</keyword>
<dbReference type="RefSeq" id="WP_209525784.1">
    <property type="nucleotide sequence ID" value="NZ_JAEEGA010000003.1"/>
</dbReference>
<dbReference type="GO" id="GO:0000976">
    <property type="term" value="F:transcription cis-regulatory region binding"/>
    <property type="evidence" value="ECO:0007669"/>
    <property type="project" value="TreeGrafter"/>
</dbReference>
<dbReference type="PANTHER" id="PTHR48111:SF1">
    <property type="entry name" value="TWO-COMPONENT RESPONSE REGULATOR ORR33"/>
    <property type="match status" value="1"/>
</dbReference>
<evidence type="ECO:0000259" key="9">
    <source>
        <dbReference type="PROSITE" id="PS50110"/>
    </source>
</evidence>
<dbReference type="PROSITE" id="PS51755">
    <property type="entry name" value="OMPR_PHOB"/>
    <property type="match status" value="1"/>
</dbReference>
<dbReference type="SUPFAM" id="SSF46894">
    <property type="entry name" value="C-terminal effector domain of the bipartite response regulators"/>
    <property type="match status" value="1"/>
</dbReference>
<protein>
    <submittedName>
        <fullName evidence="11">Response regulator transcription factor</fullName>
    </submittedName>
</protein>
<sequence length="237" mass="27255">MTLTTILIVEPDKRITAMLQEQLVKEELTVMTAASGREGLFLFKKHSIQLVVAEAHIGEEADFAFIQAVKAISDVPILVLSSLSHDAHRIHGFEIGVADYVVKPFSPREVVLRIQRLLTYFYQPSPFKKVGDVYVFSFLSLDLNNRQVSIDQKKVNLTPREFQLLRYFVEHADQVISRQELLQGVWGYAFLGEERTVDVHIRKLRHKLNEYSSVAAVAIQTEWKRGYRFNSEPRVEP</sequence>
<dbReference type="InterPro" id="IPR036388">
    <property type="entry name" value="WH-like_DNA-bd_sf"/>
</dbReference>
<keyword evidence="6" id="KW-0804">Transcription</keyword>
<evidence type="ECO:0000256" key="7">
    <source>
        <dbReference type="PROSITE-ProRule" id="PRU00169"/>
    </source>
</evidence>
<proteinExistence type="predicted"/>
<dbReference type="Gene3D" id="1.10.10.10">
    <property type="entry name" value="Winged helix-like DNA-binding domain superfamily/Winged helix DNA-binding domain"/>
    <property type="match status" value="1"/>
</dbReference>
<dbReference type="CDD" id="cd00383">
    <property type="entry name" value="trans_reg_C"/>
    <property type="match status" value="1"/>
</dbReference>
<evidence type="ECO:0000256" key="5">
    <source>
        <dbReference type="ARBA" id="ARBA00023159"/>
    </source>
</evidence>
<accession>A0A940STT0</accession>
<dbReference type="AlphaFoldDB" id="A0A940STT0"/>
<dbReference type="GO" id="GO:0006355">
    <property type="term" value="P:regulation of DNA-templated transcription"/>
    <property type="evidence" value="ECO:0007669"/>
    <property type="project" value="InterPro"/>
</dbReference>
<organism evidence="11 12">
    <name type="scientific">Vagococcus allomyrinae</name>
    <dbReference type="NCBI Taxonomy" id="2794353"/>
    <lineage>
        <taxon>Bacteria</taxon>
        <taxon>Bacillati</taxon>
        <taxon>Bacillota</taxon>
        <taxon>Bacilli</taxon>
        <taxon>Lactobacillales</taxon>
        <taxon>Enterococcaceae</taxon>
        <taxon>Vagococcus</taxon>
    </lineage>
</organism>
<evidence type="ECO:0000256" key="2">
    <source>
        <dbReference type="ARBA" id="ARBA00023012"/>
    </source>
</evidence>
<dbReference type="FunFam" id="1.10.10.10:FF:000018">
    <property type="entry name" value="DNA-binding response regulator ResD"/>
    <property type="match status" value="1"/>
</dbReference>
<name>A0A940STT0_9ENTE</name>
<dbReference type="InterPro" id="IPR011006">
    <property type="entry name" value="CheY-like_superfamily"/>
</dbReference>
<dbReference type="SMART" id="SM00862">
    <property type="entry name" value="Trans_reg_C"/>
    <property type="match status" value="1"/>
</dbReference>
<dbReference type="GO" id="GO:0000156">
    <property type="term" value="F:phosphorelay response regulator activity"/>
    <property type="evidence" value="ECO:0007669"/>
    <property type="project" value="TreeGrafter"/>
</dbReference>
<keyword evidence="1" id="KW-0597">Phosphoprotein</keyword>
<keyword evidence="4 8" id="KW-0238">DNA-binding</keyword>
<dbReference type="EMBL" id="JAEEGA010000003">
    <property type="protein sequence ID" value="MBP1040620.1"/>
    <property type="molecule type" value="Genomic_DNA"/>
</dbReference>
<reference evidence="11" key="1">
    <citation type="submission" date="2020-12" db="EMBL/GenBank/DDBJ databases">
        <title>Vagococcus allomyrinae sp. nov. and Enterococcus lavae sp. nov., isolated from the larvae of Allomyrina dichotoma.</title>
        <authorList>
            <person name="Lee S.D."/>
        </authorList>
    </citation>
    <scope>NUCLEOTIDE SEQUENCE</scope>
    <source>
        <strain evidence="11">BWB3-3</strain>
    </source>
</reference>
<evidence type="ECO:0000259" key="10">
    <source>
        <dbReference type="PROSITE" id="PS51755"/>
    </source>
</evidence>
<evidence type="ECO:0000256" key="6">
    <source>
        <dbReference type="ARBA" id="ARBA00023163"/>
    </source>
</evidence>
<evidence type="ECO:0000256" key="8">
    <source>
        <dbReference type="PROSITE-ProRule" id="PRU01091"/>
    </source>
</evidence>
<dbReference type="Gene3D" id="3.40.50.2300">
    <property type="match status" value="1"/>
</dbReference>
<gene>
    <name evidence="11" type="ORF">I6N95_06365</name>
</gene>
<dbReference type="PROSITE" id="PS50110">
    <property type="entry name" value="RESPONSE_REGULATORY"/>
    <property type="match status" value="1"/>
</dbReference>
<keyword evidence="5" id="KW-0010">Activator</keyword>
<feature type="domain" description="Response regulatory" evidence="9">
    <location>
        <begin position="5"/>
        <end position="118"/>
    </location>
</feature>
<dbReference type="InterPro" id="IPR001789">
    <property type="entry name" value="Sig_transdc_resp-reg_receiver"/>
</dbReference>
<keyword evidence="3" id="KW-0805">Transcription regulation</keyword>
<dbReference type="GO" id="GO:0005829">
    <property type="term" value="C:cytosol"/>
    <property type="evidence" value="ECO:0007669"/>
    <property type="project" value="TreeGrafter"/>
</dbReference>
<evidence type="ECO:0000313" key="12">
    <source>
        <dbReference type="Proteomes" id="UP000674938"/>
    </source>
</evidence>
<dbReference type="InterPro" id="IPR039420">
    <property type="entry name" value="WalR-like"/>
</dbReference>
<dbReference type="Pfam" id="PF00072">
    <property type="entry name" value="Response_reg"/>
    <property type="match status" value="1"/>
</dbReference>
<dbReference type="Pfam" id="PF00486">
    <property type="entry name" value="Trans_reg_C"/>
    <property type="match status" value="1"/>
</dbReference>
<keyword evidence="12" id="KW-1185">Reference proteome</keyword>
<feature type="DNA-binding region" description="OmpR/PhoB-type" evidence="8">
    <location>
        <begin position="131"/>
        <end position="231"/>
    </location>
</feature>